<keyword evidence="8 10" id="KW-0472">Membrane</keyword>
<dbReference type="PROSITE" id="PS50893">
    <property type="entry name" value="ABC_TRANSPORTER_2"/>
    <property type="match status" value="1"/>
</dbReference>
<dbReference type="SUPFAM" id="SSF52540">
    <property type="entry name" value="P-loop containing nucleoside triphosphate hydrolases"/>
    <property type="match status" value="1"/>
</dbReference>
<feature type="transmembrane region" description="Helical" evidence="10">
    <location>
        <begin position="53"/>
        <end position="76"/>
    </location>
</feature>
<dbReference type="Proteomes" id="UP000095454">
    <property type="component" value="Unassembled WGS sequence"/>
</dbReference>
<dbReference type="InterPro" id="IPR011527">
    <property type="entry name" value="ABC1_TM_dom"/>
</dbReference>
<feature type="transmembrane region" description="Helical" evidence="10">
    <location>
        <begin position="246"/>
        <end position="265"/>
    </location>
</feature>
<dbReference type="RefSeq" id="WP_055252537.1">
    <property type="nucleotide sequence ID" value="NZ_CABIXX010000044.1"/>
</dbReference>
<keyword evidence="7 10" id="KW-1133">Transmembrane helix</keyword>
<organism evidence="13 14">
    <name type="scientific">Collinsella aerofaciens</name>
    <dbReference type="NCBI Taxonomy" id="74426"/>
    <lineage>
        <taxon>Bacteria</taxon>
        <taxon>Bacillati</taxon>
        <taxon>Actinomycetota</taxon>
        <taxon>Coriobacteriia</taxon>
        <taxon>Coriobacteriales</taxon>
        <taxon>Coriobacteriaceae</taxon>
        <taxon>Collinsella</taxon>
    </lineage>
</organism>
<keyword evidence="3" id="KW-1003">Cell membrane</keyword>
<evidence type="ECO:0000256" key="5">
    <source>
        <dbReference type="ARBA" id="ARBA00022741"/>
    </source>
</evidence>
<accession>A0A174MIR1</accession>
<dbReference type="InterPro" id="IPR017871">
    <property type="entry name" value="ABC_transporter-like_CS"/>
</dbReference>
<keyword evidence="5" id="KW-0547">Nucleotide-binding</keyword>
<keyword evidence="6 13" id="KW-0067">ATP-binding</keyword>
<dbReference type="EMBL" id="CZAQ01000044">
    <property type="protein sequence ID" value="CUP36143.1"/>
    <property type="molecule type" value="Genomic_DNA"/>
</dbReference>
<dbReference type="CDD" id="cd18548">
    <property type="entry name" value="ABC_6TM_Tm287_like"/>
    <property type="match status" value="1"/>
</dbReference>
<evidence type="ECO:0000256" key="9">
    <source>
        <dbReference type="ARBA" id="ARBA00023455"/>
    </source>
</evidence>
<comment type="similarity">
    <text evidence="9">Belongs to the ABC transporter superfamily. Siderophore-Fe(3+) uptake transporter (SIUT) (TC 3.A.1.21) family.</text>
</comment>
<comment type="subcellular location">
    <subcellularLocation>
        <location evidence="1">Cell inner membrane</location>
        <topology evidence="1">Multi-pass membrane protein</topology>
    </subcellularLocation>
</comment>
<dbReference type="GO" id="GO:0015421">
    <property type="term" value="F:ABC-type oligopeptide transporter activity"/>
    <property type="evidence" value="ECO:0007669"/>
    <property type="project" value="TreeGrafter"/>
</dbReference>
<keyword evidence="2" id="KW-0813">Transport</keyword>
<dbReference type="PANTHER" id="PTHR43394">
    <property type="entry name" value="ATP-DEPENDENT PERMEASE MDL1, MITOCHONDRIAL"/>
    <property type="match status" value="1"/>
</dbReference>
<dbReference type="GO" id="GO:0005524">
    <property type="term" value="F:ATP binding"/>
    <property type="evidence" value="ECO:0007669"/>
    <property type="project" value="UniProtKB-KW"/>
</dbReference>
<dbReference type="PROSITE" id="PS50929">
    <property type="entry name" value="ABC_TM1F"/>
    <property type="match status" value="1"/>
</dbReference>
<dbReference type="Gene3D" id="1.20.1560.10">
    <property type="entry name" value="ABC transporter type 1, transmembrane domain"/>
    <property type="match status" value="1"/>
</dbReference>
<keyword evidence="4 10" id="KW-0812">Transmembrane</keyword>
<dbReference type="InterPro" id="IPR039421">
    <property type="entry name" value="Type_1_exporter"/>
</dbReference>
<dbReference type="GO" id="GO:0016887">
    <property type="term" value="F:ATP hydrolysis activity"/>
    <property type="evidence" value="ECO:0007669"/>
    <property type="project" value="InterPro"/>
</dbReference>
<evidence type="ECO:0000256" key="3">
    <source>
        <dbReference type="ARBA" id="ARBA00022475"/>
    </source>
</evidence>
<feature type="transmembrane region" description="Helical" evidence="10">
    <location>
        <begin position="20"/>
        <end position="41"/>
    </location>
</feature>
<dbReference type="Pfam" id="PF00005">
    <property type="entry name" value="ABC_tran"/>
    <property type="match status" value="1"/>
</dbReference>
<evidence type="ECO:0000259" key="11">
    <source>
        <dbReference type="PROSITE" id="PS50893"/>
    </source>
</evidence>
<dbReference type="SUPFAM" id="SSF90123">
    <property type="entry name" value="ABC transporter transmembrane region"/>
    <property type="match status" value="1"/>
</dbReference>
<evidence type="ECO:0000256" key="6">
    <source>
        <dbReference type="ARBA" id="ARBA00022840"/>
    </source>
</evidence>
<feature type="domain" description="ABC transporter" evidence="11">
    <location>
        <begin position="340"/>
        <end position="576"/>
    </location>
</feature>
<feature type="domain" description="ABC transmembrane type-1" evidence="12">
    <location>
        <begin position="17"/>
        <end position="303"/>
    </location>
</feature>
<dbReference type="InterPro" id="IPR003439">
    <property type="entry name" value="ABC_transporter-like_ATP-bd"/>
</dbReference>
<feature type="transmembrane region" description="Helical" evidence="10">
    <location>
        <begin position="285"/>
        <end position="306"/>
    </location>
</feature>
<feature type="transmembrane region" description="Helical" evidence="10">
    <location>
        <begin position="134"/>
        <end position="152"/>
    </location>
</feature>
<reference evidence="13 14" key="1">
    <citation type="submission" date="2015-09" db="EMBL/GenBank/DDBJ databases">
        <authorList>
            <consortium name="Pathogen Informatics"/>
        </authorList>
    </citation>
    <scope>NUCLEOTIDE SEQUENCE [LARGE SCALE GENOMIC DNA]</scope>
    <source>
        <strain evidence="13 14">2789STDY5834902</strain>
    </source>
</reference>
<dbReference type="FunFam" id="3.40.50.300:FF:000221">
    <property type="entry name" value="Multidrug ABC transporter ATP-binding protein"/>
    <property type="match status" value="1"/>
</dbReference>
<dbReference type="PROSITE" id="PS00211">
    <property type="entry name" value="ABC_TRANSPORTER_1"/>
    <property type="match status" value="1"/>
</dbReference>
<dbReference type="InterPro" id="IPR036640">
    <property type="entry name" value="ABC1_TM_sf"/>
</dbReference>
<dbReference type="InterPro" id="IPR027417">
    <property type="entry name" value="P-loop_NTPase"/>
</dbReference>
<proteinExistence type="inferred from homology"/>
<evidence type="ECO:0000259" key="12">
    <source>
        <dbReference type="PROSITE" id="PS50929"/>
    </source>
</evidence>
<evidence type="ECO:0000256" key="2">
    <source>
        <dbReference type="ARBA" id="ARBA00022448"/>
    </source>
</evidence>
<dbReference type="InterPro" id="IPR003593">
    <property type="entry name" value="AAA+_ATPase"/>
</dbReference>
<dbReference type="Gene3D" id="3.40.50.300">
    <property type="entry name" value="P-loop containing nucleotide triphosphate hydrolases"/>
    <property type="match status" value="1"/>
</dbReference>
<evidence type="ECO:0000313" key="14">
    <source>
        <dbReference type="Proteomes" id="UP000095454"/>
    </source>
</evidence>
<evidence type="ECO:0000256" key="10">
    <source>
        <dbReference type="SAM" id="Phobius"/>
    </source>
</evidence>
<sequence length="585" mass="63655">MIRTLARSLRQYRKSSVTAILLSILEVILEIAIPLVMSDLIDRGIQAGNMGEVWRLGIALLVLAVLEFGVGAGGAWMGARASVGFAANLRDDMYDNVQTFSFGNIDKFSTGSIVTRLTTDVTNVQNAYMMIIRMGVRGPVMLAFCWIVSFTINRQISFVFLAVIPILAIALGLIMWRVSGIFNRVFATYDTLNNVVQENVAGIRVVKSFNREEHEIGKFGRISQRIYEDFARGERLIALNTPLMQACMYACMILISWLGAKAIVASGNNAALGLTTGQLTALFTYATQILMALMMLSMVFTLIVIAQSSAKRIAELLNEQSDIASPEPGRAVTQVADGSVEFDHVSFAYASKAEKNVLEDVNLTIKSGEVVGIIGGTGSSKSSLVNLIARLYDVTAGTVRVGGIDVRDYDLDALRGQVAMVLQKNELFSGTIAENLRWGDAEANDAELVRACELACANEFIDQMPDGYQTMIEQGGTNVSGGQKQRLCIARALVAKPRVLVLDDSTSAVDTQTDAKIQQGLAEYLPSTTKIVIAQRVSSVMHADKIVVMDDGRVSAVGTHEELLHTSDIYREVFESQQKGTAEDE</sequence>
<dbReference type="PANTHER" id="PTHR43394:SF1">
    <property type="entry name" value="ATP-BINDING CASSETTE SUB-FAMILY B MEMBER 10, MITOCHONDRIAL"/>
    <property type="match status" value="1"/>
</dbReference>
<evidence type="ECO:0000256" key="8">
    <source>
        <dbReference type="ARBA" id="ARBA00023136"/>
    </source>
</evidence>
<dbReference type="GO" id="GO:0005886">
    <property type="term" value="C:plasma membrane"/>
    <property type="evidence" value="ECO:0007669"/>
    <property type="project" value="UniProtKB-SubCell"/>
</dbReference>
<evidence type="ECO:0000256" key="4">
    <source>
        <dbReference type="ARBA" id="ARBA00022692"/>
    </source>
</evidence>
<dbReference type="SMART" id="SM00382">
    <property type="entry name" value="AAA"/>
    <property type="match status" value="1"/>
</dbReference>
<dbReference type="AlphaFoldDB" id="A0A174MIR1"/>
<dbReference type="EC" id="3.6.3.-" evidence="13"/>
<evidence type="ECO:0000313" key="13">
    <source>
        <dbReference type="EMBL" id="CUP36143.1"/>
    </source>
</evidence>
<evidence type="ECO:0000256" key="7">
    <source>
        <dbReference type="ARBA" id="ARBA00022989"/>
    </source>
</evidence>
<evidence type="ECO:0000256" key="1">
    <source>
        <dbReference type="ARBA" id="ARBA00004429"/>
    </source>
</evidence>
<keyword evidence="13" id="KW-0378">Hydrolase</keyword>
<name>A0A174MIR1_9ACTN</name>
<gene>
    <name evidence="13" type="ORF">ERS852514_01800</name>
</gene>
<dbReference type="Pfam" id="PF00664">
    <property type="entry name" value="ABC_membrane"/>
    <property type="match status" value="1"/>
</dbReference>
<protein>
    <submittedName>
        <fullName evidence="13">Putative multidrug export ATP-binding/permease protein SAV1866</fullName>
        <ecNumber evidence="13">3.6.3.-</ecNumber>
    </submittedName>
</protein>
<feature type="transmembrane region" description="Helical" evidence="10">
    <location>
        <begin position="158"/>
        <end position="176"/>
    </location>
</feature>